<evidence type="ECO:0000313" key="5">
    <source>
        <dbReference type="EMBL" id="MBL3655907.1"/>
    </source>
</evidence>
<dbReference type="PROSITE" id="PS01124">
    <property type="entry name" value="HTH_ARAC_FAMILY_2"/>
    <property type="match status" value="1"/>
</dbReference>
<dbReference type="GO" id="GO:0043565">
    <property type="term" value="F:sequence-specific DNA binding"/>
    <property type="evidence" value="ECO:0007669"/>
    <property type="project" value="InterPro"/>
</dbReference>
<keyword evidence="3" id="KW-0804">Transcription</keyword>
<gene>
    <name evidence="5" type="ORF">JL102_07180</name>
</gene>
<evidence type="ECO:0000259" key="4">
    <source>
        <dbReference type="PROSITE" id="PS01124"/>
    </source>
</evidence>
<accession>A0A937F3Y4</accession>
<dbReference type="SUPFAM" id="SSF46689">
    <property type="entry name" value="Homeodomain-like"/>
    <property type="match status" value="2"/>
</dbReference>
<organism evidence="5 6">
    <name type="scientific">Fulvivirga sediminis</name>
    <dbReference type="NCBI Taxonomy" id="2803949"/>
    <lineage>
        <taxon>Bacteria</taxon>
        <taxon>Pseudomonadati</taxon>
        <taxon>Bacteroidota</taxon>
        <taxon>Cytophagia</taxon>
        <taxon>Cytophagales</taxon>
        <taxon>Fulvivirgaceae</taxon>
        <taxon>Fulvivirga</taxon>
    </lineage>
</organism>
<dbReference type="RefSeq" id="WP_202243581.1">
    <property type="nucleotide sequence ID" value="NZ_JAESIY010000003.1"/>
</dbReference>
<feature type="domain" description="HTH araC/xylS-type" evidence="4">
    <location>
        <begin position="184"/>
        <end position="282"/>
    </location>
</feature>
<dbReference type="Proteomes" id="UP000659388">
    <property type="component" value="Unassembled WGS sequence"/>
</dbReference>
<dbReference type="AlphaFoldDB" id="A0A937F3Y4"/>
<name>A0A937F3Y4_9BACT</name>
<dbReference type="InterPro" id="IPR018060">
    <property type="entry name" value="HTH_AraC"/>
</dbReference>
<dbReference type="InterPro" id="IPR009057">
    <property type="entry name" value="Homeodomain-like_sf"/>
</dbReference>
<dbReference type="InterPro" id="IPR011051">
    <property type="entry name" value="RmlC_Cupin_sf"/>
</dbReference>
<evidence type="ECO:0000256" key="1">
    <source>
        <dbReference type="ARBA" id="ARBA00023015"/>
    </source>
</evidence>
<reference evidence="5" key="1">
    <citation type="submission" date="2021-01" db="EMBL/GenBank/DDBJ databases">
        <title>Fulvivirga kasyanovii gen. nov., sp nov., a novel member of the phylum Bacteroidetes isolated from seawater in a mussel farm.</title>
        <authorList>
            <person name="Zhao L.-H."/>
            <person name="Wang Z.-J."/>
        </authorList>
    </citation>
    <scope>NUCLEOTIDE SEQUENCE</scope>
    <source>
        <strain evidence="5">2943</strain>
    </source>
</reference>
<comment type="caution">
    <text evidence="5">The sequence shown here is derived from an EMBL/GenBank/DDBJ whole genome shotgun (WGS) entry which is preliminary data.</text>
</comment>
<dbReference type="PROSITE" id="PS00041">
    <property type="entry name" value="HTH_ARAC_FAMILY_1"/>
    <property type="match status" value="1"/>
</dbReference>
<keyword evidence="6" id="KW-1185">Reference proteome</keyword>
<dbReference type="SMART" id="SM00342">
    <property type="entry name" value="HTH_ARAC"/>
    <property type="match status" value="1"/>
</dbReference>
<evidence type="ECO:0000313" key="6">
    <source>
        <dbReference type="Proteomes" id="UP000659388"/>
    </source>
</evidence>
<dbReference type="Gene3D" id="1.10.10.60">
    <property type="entry name" value="Homeodomain-like"/>
    <property type="match status" value="2"/>
</dbReference>
<protein>
    <submittedName>
        <fullName evidence="5">Helix-turn-helix domain-containing protein</fullName>
    </submittedName>
</protein>
<proteinExistence type="predicted"/>
<keyword evidence="2" id="KW-0238">DNA-binding</keyword>
<dbReference type="InterPro" id="IPR014710">
    <property type="entry name" value="RmlC-like_jellyroll"/>
</dbReference>
<evidence type="ECO:0000256" key="3">
    <source>
        <dbReference type="ARBA" id="ARBA00023163"/>
    </source>
</evidence>
<dbReference type="Pfam" id="PF12833">
    <property type="entry name" value="HTH_18"/>
    <property type="match status" value="1"/>
</dbReference>
<evidence type="ECO:0000256" key="2">
    <source>
        <dbReference type="ARBA" id="ARBA00023125"/>
    </source>
</evidence>
<dbReference type="PANTHER" id="PTHR43280:SF27">
    <property type="entry name" value="TRANSCRIPTIONAL REGULATOR MTLR"/>
    <property type="match status" value="1"/>
</dbReference>
<dbReference type="GO" id="GO:0003700">
    <property type="term" value="F:DNA-binding transcription factor activity"/>
    <property type="evidence" value="ECO:0007669"/>
    <property type="project" value="InterPro"/>
</dbReference>
<dbReference type="EMBL" id="JAESIY010000003">
    <property type="protein sequence ID" value="MBL3655907.1"/>
    <property type="molecule type" value="Genomic_DNA"/>
</dbReference>
<keyword evidence="1" id="KW-0805">Transcription regulation</keyword>
<sequence>MKVLPFKIPRNNSDMIMVQHDQESHIYHILHQHPELQLTLIRKSFGTAVIGGHIGEFEEGDVFIIGSNVPHVFRNDESFYENTDLIEADVIYVFLDELMPENTLLNHELVQNIFVAAKQGIKLKGELREKVGKGIERLLKVKGLERLIQVLSIIDLLADEDNMLLLNQEMIKQSIDENDGKRLNDVIQFTFENYAEKITLEQVAEIANMVPSAFCRFFKQRTRKTYFDFLNEIRIRHACRLLLNKDMTIVKICFLSGFNNLSYFNRKFKQMTGYSPLKYHNALKGVRDR</sequence>
<dbReference type="Gene3D" id="2.60.120.10">
    <property type="entry name" value="Jelly Rolls"/>
    <property type="match status" value="1"/>
</dbReference>
<dbReference type="SUPFAM" id="SSF51182">
    <property type="entry name" value="RmlC-like cupins"/>
    <property type="match status" value="1"/>
</dbReference>
<dbReference type="InterPro" id="IPR018062">
    <property type="entry name" value="HTH_AraC-typ_CS"/>
</dbReference>
<dbReference type="PANTHER" id="PTHR43280">
    <property type="entry name" value="ARAC-FAMILY TRANSCRIPTIONAL REGULATOR"/>
    <property type="match status" value="1"/>
</dbReference>